<comment type="caution">
    <text evidence="2">The sequence shown here is derived from an EMBL/GenBank/DDBJ whole genome shotgun (WGS) entry which is preliminary data.</text>
</comment>
<protein>
    <submittedName>
        <fullName evidence="2">Uncharacterized protein</fullName>
    </submittedName>
</protein>
<accession>A0ABR3EIY3</accession>
<evidence type="ECO:0000256" key="1">
    <source>
        <dbReference type="SAM" id="MobiDB-lite"/>
    </source>
</evidence>
<keyword evidence="3" id="KW-1185">Reference proteome</keyword>
<dbReference type="Proteomes" id="UP001465976">
    <property type="component" value="Unassembled WGS sequence"/>
</dbReference>
<organism evidence="2 3">
    <name type="scientific">Marasmius crinis-equi</name>
    <dbReference type="NCBI Taxonomy" id="585013"/>
    <lineage>
        <taxon>Eukaryota</taxon>
        <taxon>Fungi</taxon>
        <taxon>Dikarya</taxon>
        <taxon>Basidiomycota</taxon>
        <taxon>Agaricomycotina</taxon>
        <taxon>Agaricomycetes</taxon>
        <taxon>Agaricomycetidae</taxon>
        <taxon>Agaricales</taxon>
        <taxon>Marasmiineae</taxon>
        <taxon>Marasmiaceae</taxon>
        <taxon>Marasmius</taxon>
    </lineage>
</organism>
<proteinExistence type="predicted"/>
<name>A0ABR3EIY3_9AGAR</name>
<evidence type="ECO:0000313" key="2">
    <source>
        <dbReference type="EMBL" id="KAL0562805.1"/>
    </source>
</evidence>
<feature type="non-terminal residue" evidence="2">
    <location>
        <position position="58"/>
    </location>
</feature>
<gene>
    <name evidence="2" type="ORF">V5O48_019273</name>
</gene>
<dbReference type="EMBL" id="JBAHYK010004459">
    <property type="protein sequence ID" value="KAL0562805.1"/>
    <property type="molecule type" value="Genomic_DNA"/>
</dbReference>
<feature type="region of interest" description="Disordered" evidence="1">
    <location>
        <begin position="19"/>
        <end position="58"/>
    </location>
</feature>
<evidence type="ECO:0000313" key="3">
    <source>
        <dbReference type="Proteomes" id="UP001465976"/>
    </source>
</evidence>
<sequence length="58" mass="6403">MPVQGTVYENHACRAAQNVGSGPSDLTHARSKLARLPRPLTTISPTKSKRRVDFRSNQ</sequence>
<reference evidence="2 3" key="1">
    <citation type="submission" date="2024-02" db="EMBL/GenBank/DDBJ databases">
        <title>A draft genome for the cacao thread blight pathogen Marasmius crinis-equi.</title>
        <authorList>
            <person name="Cohen S.P."/>
            <person name="Baruah I.K."/>
            <person name="Amoako-Attah I."/>
            <person name="Bukari Y."/>
            <person name="Meinhardt L.W."/>
            <person name="Bailey B.A."/>
        </authorList>
    </citation>
    <scope>NUCLEOTIDE SEQUENCE [LARGE SCALE GENOMIC DNA]</scope>
    <source>
        <strain evidence="2 3">GH-76</strain>
    </source>
</reference>